<sequence>ALDPLKELADQETSKRLSKSGKQTGVEPDRWSGGQQTERYLKRYIEIFREQSFAIISMYKSIFPSALPVPDSVGLAEDALKSTGTAKQDDALQPLPSALATFPMHLVDLLFETLRTYLPNVRDRSSRDSLLTQVLYCAGSLGRLGGDFGMMLAMLEEEVEESMDDSKEEDEWVEVIKKHRIQATRLELLASGVGAGRKDVAKEIASPG</sequence>
<evidence type="ECO:0000313" key="1">
    <source>
        <dbReference type="EMBL" id="KAK3065852.1"/>
    </source>
</evidence>
<keyword evidence="2" id="KW-1185">Reference proteome</keyword>
<dbReference type="EMBL" id="JAWDJW010006165">
    <property type="protein sequence ID" value="KAK3065852.1"/>
    <property type="molecule type" value="Genomic_DNA"/>
</dbReference>
<organism evidence="1 2">
    <name type="scientific">Coniosporium uncinatum</name>
    <dbReference type="NCBI Taxonomy" id="93489"/>
    <lineage>
        <taxon>Eukaryota</taxon>
        <taxon>Fungi</taxon>
        <taxon>Dikarya</taxon>
        <taxon>Ascomycota</taxon>
        <taxon>Pezizomycotina</taxon>
        <taxon>Dothideomycetes</taxon>
        <taxon>Dothideomycetes incertae sedis</taxon>
        <taxon>Coniosporium</taxon>
    </lineage>
</organism>
<accession>A0ACC3DDS1</accession>
<reference evidence="1" key="1">
    <citation type="submission" date="2024-09" db="EMBL/GenBank/DDBJ databases">
        <title>Black Yeasts Isolated from many extreme environments.</title>
        <authorList>
            <person name="Coleine C."/>
            <person name="Stajich J.E."/>
            <person name="Selbmann L."/>
        </authorList>
    </citation>
    <scope>NUCLEOTIDE SEQUENCE</scope>
    <source>
        <strain evidence="1">CCFEE 5737</strain>
    </source>
</reference>
<protein>
    <submittedName>
        <fullName evidence="1">Uncharacterized protein</fullName>
    </submittedName>
</protein>
<proteinExistence type="predicted"/>
<dbReference type="Proteomes" id="UP001186974">
    <property type="component" value="Unassembled WGS sequence"/>
</dbReference>
<comment type="caution">
    <text evidence="1">The sequence shown here is derived from an EMBL/GenBank/DDBJ whole genome shotgun (WGS) entry which is preliminary data.</text>
</comment>
<name>A0ACC3DDS1_9PEZI</name>
<gene>
    <name evidence="1" type="ORF">LTS18_002318</name>
</gene>
<evidence type="ECO:0000313" key="2">
    <source>
        <dbReference type="Proteomes" id="UP001186974"/>
    </source>
</evidence>
<feature type="non-terminal residue" evidence="1">
    <location>
        <position position="1"/>
    </location>
</feature>